<dbReference type="SMART" id="SM00317">
    <property type="entry name" value="SET"/>
    <property type="match status" value="1"/>
</dbReference>
<evidence type="ECO:0000259" key="6">
    <source>
        <dbReference type="PROSITE" id="PS50865"/>
    </source>
</evidence>
<keyword evidence="3" id="KW-0862">Zinc</keyword>
<accession>A0A7R9ZGI6</accession>
<feature type="domain" description="MYND-type" evidence="6">
    <location>
        <begin position="17"/>
        <end position="57"/>
    </location>
</feature>
<reference evidence="7" key="1">
    <citation type="submission" date="2021-01" db="EMBL/GenBank/DDBJ databases">
        <authorList>
            <person name="Corre E."/>
            <person name="Pelletier E."/>
            <person name="Niang G."/>
            <person name="Scheremetjew M."/>
            <person name="Finn R."/>
            <person name="Kale V."/>
            <person name="Holt S."/>
            <person name="Cochrane G."/>
            <person name="Meng A."/>
            <person name="Brown T."/>
            <person name="Cohen L."/>
        </authorList>
    </citation>
    <scope>NUCLEOTIDE SEQUENCE</scope>
    <source>
        <strain evidence="7">CCMP147</strain>
    </source>
</reference>
<organism evidence="7">
    <name type="scientific">Pseudictyota dubia</name>
    <dbReference type="NCBI Taxonomy" id="2749911"/>
    <lineage>
        <taxon>Eukaryota</taxon>
        <taxon>Sar</taxon>
        <taxon>Stramenopiles</taxon>
        <taxon>Ochrophyta</taxon>
        <taxon>Bacillariophyta</taxon>
        <taxon>Mediophyceae</taxon>
        <taxon>Biddulphiophycidae</taxon>
        <taxon>Eupodiscales</taxon>
        <taxon>Odontellaceae</taxon>
        <taxon>Pseudictyota</taxon>
    </lineage>
</organism>
<dbReference type="PANTHER" id="PTHR47332:SF4">
    <property type="entry name" value="SET DOMAIN-CONTAINING PROTEIN 5"/>
    <property type="match status" value="1"/>
</dbReference>
<dbReference type="GO" id="GO:0008270">
    <property type="term" value="F:zinc ion binding"/>
    <property type="evidence" value="ECO:0007669"/>
    <property type="project" value="UniProtKB-KW"/>
</dbReference>
<dbReference type="Pfam" id="PF00856">
    <property type="entry name" value="SET"/>
    <property type="match status" value="1"/>
</dbReference>
<evidence type="ECO:0000256" key="3">
    <source>
        <dbReference type="ARBA" id="ARBA00022833"/>
    </source>
</evidence>
<evidence type="ECO:0000256" key="2">
    <source>
        <dbReference type="ARBA" id="ARBA00022771"/>
    </source>
</evidence>
<dbReference type="Gene3D" id="2.170.270.10">
    <property type="entry name" value="SET domain"/>
    <property type="match status" value="1"/>
</dbReference>
<keyword evidence="2 4" id="KW-0863">Zinc-finger</keyword>
<dbReference type="InterPro" id="IPR046341">
    <property type="entry name" value="SET_dom_sf"/>
</dbReference>
<gene>
    <name evidence="7" type="ORF">TDUB1175_LOCUS22694</name>
</gene>
<evidence type="ECO:0000313" key="7">
    <source>
        <dbReference type="EMBL" id="CAD8324275.1"/>
    </source>
</evidence>
<dbReference type="InterPro" id="IPR001214">
    <property type="entry name" value="SET_dom"/>
</dbReference>
<dbReference type="CDD" id="cd20071">
    <property type="entry name" value="SET_SMYD"/>
    <property type="match status" value="1"/>
</dbReference>
<evidence type="ECO:0000259" key="5">
    <source>
        <dbReference type="PROSITE" id="PS50280"/>
    </source>
</evidence>
<evidence type="ECO:0008006" key="8">
    <source>
        <dbReference type="Google" id="ProtNLM"/>
    </source>
</evidence>
<dbReference type="PROSITE" id="PS50280">
    <property type="entry name" value="SET"/>
    <property type="match status" value="1"/>
</dbReference>
<dbReference type="Pfam" id="PF01753">
    <property type="entry name" value="zf-MYND"/>
    <property type="match status" value="1"/>
</dbReference>
<evidence type="ECO:0000256" key="4">
    <source>
        <dbReference type="PROSITE-ProRule" id="PRU00134"/>
    </source>
</evidence>
<protein>
    <recommendedName>
        <fullName evidence="8">MYND-type domain-containing protein</fullName>
    </recommendedName>
</protein>
<sequence>MSIPLLLREGFITERCCAYCYKTGVPLSRCGRCNKRTFCSPEYQRLDWKTVGHKHWCGVAGEIGHDYEVRDVGDGKGFGIFALRDFSKNDKIMAERPILRAPFLQQAPASARDAVAALVPHGGSLEEKIGRNSMACDDSADGSNGGLFIIMSRVTHDCLGNSIHHFSDRLQVKILVASKAILAGEEIAFSYEPRTSTNRRQR</sequence>
<feature type="domain" description="SET" evidence="5">
    <location>
        <begin position="65"/>
        <end position="192"/>
    </location>
</feature>
<dbReference type="InterPro" id="IPR002893">
    <property type="entry name" value="Znf_MYND"/>
</dbReference>
<dbReference type="SUPFAM" id="SSF144232">
    <property type="entry name" value="HIT/MYND zinc finger-like"/>
    <property type="match status" value="1"/>
</dbReference>
<dbReference type="InterPro" id="IPR053185">
    <property type="entry name" value="SET_domain_protein"/>
</dbReference>
<proteinExistence type="predicted"/>
<name>A0A7R9ZGI6_9STRA</name>
<evidence type="ECO:0000256" key="1">
    <source>
        <dbReference type="ARBA" id="ARBA00022723"/>
    </source>
</evidence>
<dbReference type="Gene3D" id="6.10.140.2220">
    <property type="match status" value="1"/>
</dbReference>
<dbReference type="PROSITE" id="PS50865">
    <property type="entry name" value="ZF_MYND_2"/>
    <property type="match status" value="1"/>
</dbReference>
<keyword evidence="1" id="KW-0479">Metal-binding</keyword>
<dbReference type="PANTHER" id="PTHR47332">
    <property type="entry name" value="SET DOMAIN-CONTAINING PROTEIN 5"/>
    <property type="match status" value="1"/>
</dbReference>
<dbReference type="EMBL" id="HBED01045174">
    <property type="protein sequence ID" value="CAD8324275.1"/>
    <property type="molecule type" value="Transcribed_RNA"/>
</dbReference>
<dbReference type="SUPFAM" id="SSF82199">
    <property type="entry name" value="SET domain"/>
    <property type="match status" value="1"/>
</dbReference>
<dbReference type="AlphaFoldDB" id="A0A7R9ZGI6"/>